<evidence type="ECO:0000313" key="1">
    <source>
        <dbReference type="EMBL" id="SEO57893.1"/>
    </source>
</evidence>
<dbReference type="AlphaFoldDB" id="A0A1H8QVQ9"/>
<organism evidence="1 2">
    <name type="scientific">Aquisalimonas asiatica</name>
    <dbReference type="NCBI Taxonomy" id="406100"/>
    <lineage>
        <taxon>Bacteria</taxon>
        <taxon>Pseudomonadati</taxon>
        <taxon>Pseudomonadota</taxon>
        <taxon>Gammaproteobacteria</taxon>
        <taxon>Chromatiales</taxon>
        <taxon>Ectothiorhodospiraceae</taxon>
        <taxon>Aquisalimonas</taxon>
    </lineage>
</organism>
<dbReference type="STRING" id="406100.SAMN04488052_101800"/>
<gene>
    <name evidence="1" type="ORF">SAMN04488052_101800</name>
</gene>
<accession>A0A1H8QVQ9</accession>
<evidence type="ECO:0000313" key="2">
    <source>
        <dbReference type="Proteomes" id="UP000199657"/>
    </source>
</evidence>
<dbReference type="Proteomes" id="UP000199657">
    <property type="component" value="Unassembled WGS sequence"/>
</dbReference>
<dbReference type="SUPFAM" id="SSF55729">
    <property type="entry name" value="Acyl-CoA N-acyltransferases (Nat)"/>
    <property type="match status" value="1"/>
</dbReference>
<dbReference type="OrthoDB" id="9773249at2"/>
<dbReference type="RefSeq" id="WP_091640094.1">
    <property type="nucleotide sequence ID" value="NZ_FOEG01000001.1"/>
</dbReference>
<keyword evidence="2" id="KW-1185">Reference proteome</keyword>
<dbReference type="Gene3D" id="3.40.630.30">
    <property type="match status" value="1"/>
</dbReference>
<evidence type="ECO:0008006" key="3">
    <source>
        <dbReference type="Google" id="ProtNLM"/>
    </source>
</evidence>
<dbReference type="InterPro" id="IPR016181">
    <property type="entry name" value="Acyl_CoA_acyltransferase"/>
</dbReference>
<protein>
    <recommendedName>
        <fullName evidence="3">N-acetyltransferase domain-containing protein</fullName>
    </recommendedName>
</protein>
<proteinExistence type="predicted"/>
<reference evidence="1 2" key="1">
    <citation type="submission" date="2016-10" db="EMBL/GenBank/DDBJ databases">
        <authorList>
            <person name="de Groot N.N."/>
        </authorList>
    </citation>
    <scope>NUCLEOTIDE SEQUENCE [LARGE SCALE GENOMIC DNA]</scope>
    <source>
        <strain evidence="1 2">CGMCC 1.6291</strain>
    </source>
</reference>
<dbReference type="EMBL" id="FOEG01000001">
    <property type="protein sequence ID" value="SEO57893.1"/>
    <property type="molecule type" value="Genomic_DNA"/>
</dbReference>
<sequence>MRFLLDTNILIPLEDSMLPLEPSYARFVQLAHRHGHQLMYHPASERDIRRDGNETRRRKTLERLTKYDCLKTSIVCPWNDVGTKPNDACDNEILYALHCDAADYLVTEDKGIHEKARQRGLSSRVLAIQLAEDLLLRLHEQATITLPHIDQVPLHDLTPLLNGDFFDSLREGYDGFEDWFRRKAREQRQAWVYWEEPQQELGALCVFDQQRDEVITDDGQVAQGDALKLCTFKVGETSRGKKVGELFLKMAFRYATANQLQTIFIHADPSRHNYLVSLLEDFGFLHVGAYKGDAVYAKAHPVEVPADPAALELGPLEFHRRYYPHFRSDRTVAKYIVPIRPEFHRVLFPDWNPRRMLQGSLFSGFLPENSAGNAIKLAYLCHAPTKRVTEGDIVLFYRSHDDRALTSIGVVEEYHTLNDVNAIARAVSRRTVYDMKDIAEMAKKETRVMLFRLVGHFDDPVPHNWLQDNDIVKGSIQSIQGLDNAEFQKVMAHVGM</sequence>
<name>A0A1H8QVQ9_9GAMM</name>